<protein>
    <submittedName>
        <fullName evidence="2">GIY-YIG nuclease family protein</fullName>
    </submittedName>
</protein>
<reference evidence="2" key="1">
    <citation type="submission" date="2023-07" db="EMBL/GenBank/DDBJ databases">
        <title>Ureibacillus sp. isolated from freshwater well.</title>
        <authorList>
            <person name="Kirdat K."/>
            <person name="Bhatt A."/>
            <person name="Teware R."/>
            <person name="Bhavsar Y."/>
            <person name="Yadav A."/>
        </authorList>
    </citation>
    <scope>NUCLEOTIDE SEQUENCE</scope>
    <source>
        <strain evidence="2">BA0131</strain>
    </source>
</reference>
<dbReference type="Pfam" id="PF13455">
    <property type="entry name" value="MUG113"/>
    <property type="match status" value="1"/>
</dbReference>
<dbReference type="EMBL" id="JAUHTQ010000003">
    <property type="protein sequence ID" value="MDN4493094.1"/>
    <property type="molecule type" value="Genomic_DNA"/>
</dbReference>
<comment type="caution">
    <text evidence="2">The sequence shown here is derived from an EMBL/GenBank/DDBJ whole genome shotgun (WGS) entry which is preliminary data.</text>
</comment>
<sequence length="394" mass="45659">MENKPKSLEDIFASDELGLLDVKDAPKPITEHERLINSFEEIVEFYKENNRLPFEGNSIKERKLYYRLENIRENGEKVQVLEPYDQFGWLNKIEKSTPQKEDLKIPEVNSLNDILSSDPLGLLGGNQESIFTIKNIPEKKTTMPEYIARRKRCKDFKLFEPLLLQCQNELRRGKRKIIPFRNGDIEQGSFFVLKGVLLYVAEVGKLNIEKGVVNARLRCIFENGTESDMLLRSLSAELYKHGRRVTEHEDIEFVDVNDDDVGTGYIYVLQSLSKNPDIFQISNLYKIGFTKNTVENRIKNAEKDPTFLMAPVKIITTFECYNLNTNKLEQLLHQFFGAACLDVTISDGNGVMHKPREWFIAPLEVIEQVILLIQNRQITNFRYDLSTQSTVLRR</sequence>
<dbReference type="RefSeq" id="WP_301137381.1">
    <property type="nucleotide sequence ID" value="NZ_JAUHTQ010000003.1"/>
</dbReference>
<evidence type="ECO:0000259" key="1">
    <source>
        <dbReference type="SMART" id="SM00974"/>
    </source>
</evidence>
<evidence type="ECO:0000313" key="2">
    <source>
        <dbReference type="EMBL" id="MDN4493094.1"/>
    </source>
</evidence>
<organism evidence="2 3">
    <name type="scientific">Ureibacillus aquaedulcis</name>
    <dbReference type="NCBI Taxonomy" id="3058421"/>
    <lineage>
        <taxon>Bacteria</taxon>
        <taxon>Bacillati</taxon>
        <taxon>Bacillota</taxon>
        <taxon>Bacilli</taxon>
        <taxon>Bacillales</taxon>
        <taxon>Caryophanaceae</taxon>
        <taxon>Ureibacillus</taxon>
    </lineage>
</organism>
<dbReference type="SMART" id="SM00974">
    <property type="entry name" value="T5orf172"/>
    <property type="match status" value="1"/>
</dbReference>
<dbReference type="Proteomes" id="UP001172743">
    <property type="component" value="Unassembled WGS sequence"/>
</dbReference>
<keyword evidence="3" id="KW-1185">Reference proteome</keyword>
<name>A0ABT8GPC8_9BACL</name>
<proteinExistence type="predicted"/>
<accession>A0ABT8GPC8</accession>
<feature type="domain" description="Bacteriophage T5 Orf172 DNA-binding" evidence="1">
    <location>
        <begin position="279"/>
        <end position="373"/>
    </location>
</feature>
<dbReference type="InterPro" id="IPR018306">
    <property type="entry name" value="Phage_T5_Orf172_DNA-bd"/>
</dbReference>
<gene>
    <name evidence="2" type="ORF">QYB95_06025</name>
</gene>
<evidence type="ECO:0000313" key="3">
    <source>
        <dbReference type="Proteomes" id="UP001172743"/>
    </source>
</evidence>